<evidence type="ECO:0000313" key="2">
    <source>
        <dbReference type="EMBL" id="ANP45985.1"/>
    </source>
</evidence>
<dbReference type="InterPro" id="IPR053144">
    <property type="entry name" value="Acetyltransferase_Butenolide"/>
</dbReference>
<organism evidence="2 3">
    <name type="scientific">Candidatus Viadribacter manganicus</name>
    <dbReference type="NCBI Taxonomy" id="1759059"/>
    <lineage>
        <taxon>Bacteria</taxon>
        <taxon>Pseudomonadati</taxon>
        <taxon>Pseudomonadota</taxon>
        <taxon>Alphaproteobacteria</taxon>
        <taxon>Hyphomonadales</taxon>
        <taxon>Hyphomonadaceae</taxon>
        <taxon>Candidatus Viadribacter</taxon>
    </lineage>
</organism>
<accession>A0A1B1AHF2</accession>
<dbReference type="PROSITE" id="PS51186">
    <property type="entry name" value="GNAT"/>
    <property type="match status" value="1"/>
</dbReference>
<dbReference type="SUPFAM" id="SSF55729">
    <property type="entry name" value="Acyl-CoA N-acyltransferases (Nat)"/>
    <property type="match status" value="1"/>
</dbReference>
<dbReference type="FunCoup" id="A0A1B1AHF2">
    <property type="interactions" value="63"/>
</dbReference>
<dbReference type="KEGG" id="cbot:ATE48_08655"/>
<dbReference type="STRING" id="1759059.ATE48_08655"/>
<dbReference type="InterPro" id="IPR016181">
    <property type="entry name" value="Acyl_CoA_acyltransferase"/>
</dbReference>
<name>A0A1B1AHF2_9PROT</name>
<evidence type="ECO:0000313" key="3">
    <source>
        <dbReference type="Proteomes" id="UP000092498"/>
    </source>
</evidence>
<dbReference type="RefSeq" id="WP_066770204.1">
    <property type="nucleotide sequence ID" value="NZ_CP013244.1"/>
</dbReference>
<gene>
    <name evidence="2" type="ORF">ATE48_08655</name>
</gene>
<dbReference type="Proteomes" id="UP000092498">
    <property type="component" value="Chromosome"/>
</dbReference>
<dbReference type="InterPro" id="IPR000182">
    <property type="entry name" value="GNAT_dom"/>
</dbReference>
<dbReference type="Gene3D" id="3.40.630.30">
    <property type="match status" value="1"/>
</dbReference>
<dbReference type="EMBL" id="CP013244">
    <property type="protein sequence ID" value="ANP45985.1"/>
    <property type="molecule type" value="Genomic_DNA"/>
</dbReference>
<feature type="domain" description="N-acetyltransferase" evidence="1">
    <location>
        <begin position="4"/>
        <end position="143"/>
    </location>
</feature>
<dbReference type="AlphaFoldDB" id="A0A1B1AHF2"/>
<reference evidence="2 3" key="1">
    <citation type="submission" date="2015-11" db="EMBL/GenBank/DDBJ databases">
        <title>Whole-Genome Sequence of Candidatus Oderbacter manganicum from the National Park Lower Oder Valley, Germany.</title>
        <authorList>
            <person name="Braun B."/>
            <person name="Liere K."/>
            <person name="Szewzyk U."/>
        </authorList>
    </citation>
    <scope>NUCLEOTIDE SEQUENCE [LARGE SCALE GENOMIC DNA]</scope>
    <source>
        <strain evidence="2 3">OTSz_A_272</strain>
    </source>
</reference>
<keyword evidence="3" id="KW-1185">Reference proteome</keyword>
<dbReference type="PANTHER" id="PTHR43233:SF1">
    <property type="entry name" value="FAMILY N-ACETYLTRANSFERASE, PUTATIVE (AFU_ORTHOLOGUE AFUA_6G03350)-RELATED"/>
    <property type="match status" value="1"/>
</dbReference>
<protein>
    <recommendedName>
        <fullName evidence="1">N-acetyltransferase domain-containing protein</fullName>
    </recommendedName>
</protein>
<proteinExistence type="predicted"/>
<dbReference type="PANTHER" id="PTHR43233">
    <property type="entry name" value="FAMILY N-ACETYLTRANSFERASE, PUTATIVE (AFU_ORTHOLOGUE AFUA_6G03350)-RELATED"/>
    <property type="match status" value="1"/>
</dbReference>
<sequence>MTSIAIQQPSQADIEVIHVVLKETYWSPGIPRDVVERACANSMCAIARDESGKLIGFARLVTDKATFAWLCDVIVLPGKQGRGLGRALVQTFQQHPELQGLRRWLLGTKDAHGVYAPLGFSPLAAPQRLMEIRNPEPYGLKAT</sequence>
<dbReference type="OrthoDB" id="9797456at2"/>
<evidence type="ECO:0000259" key="1">
    <source>
        <dbReference type="PROSITE" id="PS51186"/>
    </source>
</evidence>
<dbReference type="CDD" id="cd04301">
    <property type="entry name" value="NAT_SF"/>
    <property type="match status" value="1"/>
</dbReference>
<dbReference type="GO" id="GO:0016747">
    <property type="term" value="F:acyltransferase activity, transferring groups other than amino-acyl groups"/>
    <property type="evidence" value="ECO:0007669"/>
    <property type="project" value="InterPro"/>
</dbReference>
<dbReference type="Pfam" id="PF00583">
    <property type="entry name" value="Acetyltransf_1"/>
    <property type="match status" value="1"/>
</dbReference>
<dbReference type="InParanoid" id="A0A1B1AHF2"/>